<evidence type="ECO:0008006" key="3">
    <source>
        <dbReference type="Google" id="ProtNLM"/>
    </source>
</evidence>
<protein>
    <recommendedName>
        <fullName evidence="3">ABM domain-containing protein</fullName>
    </recommendedName>
</protein>
<dbReference type="AlphaFoldDB" id="A0AAN6IAN5"/>
<gene>
    <name evidence="1" type="ORF">EDD36DRAFT_422070</name>
</gene>
<name>A0AAN6IAN5_9EURO</name>
<evidence type="ECO:0000313" key="1">
    <source>
        <dbReference type="EMBL" id="KAI1610000.1"/>
    </source>
</evidence>
<keyword evidence="2" id="KW-1185">Reference proteome</keyword>
<accession>A0AAN6IAN5</accession>
<organism evidence="1 2">
    <name type="scientific">Exophiala viscosa</name>
    <dbReference type="NCBI Taxonomy" id="2486360"/>
    <lineage>
        <taxon>Eukaryota</taxon>
        <taxon>Fungi</taxon>
        <taxon>Dikarya</taxon>
        <taxon>Ascomycota</taxon>
        <taxon>Pezizomycotina</taxon>
        <taxon>Eurotiomycetes</taxon>
        <taxon>Chaetothyriomycetidae</taxon>
        <taxon>Chaetothyriales</taxon>
        <taxon>Herpotrichiellaceae</taxon>
        <taxon>Exophiala</taxon>
    </lineage>
</organism>
<sequence length="121" mass="13422">MAPGPGPQPPAAGPFFLTMTVTARSVQDTDSLYDVFAEQRAGALQEGGATAFLVGRGIGANQHTITIFEQYDDISAFHRVHSPEFKDEKYFESRRMVMALKVRLNDIPCSFLTIERVRIDS</sequence>
<reference evidence="1" key="1">
    <citation type="journal article" date="2022" name="bioRxiv">
        <title>Deciphering the potential niche of two novel black yeast fungi from a biological soil crust based on their genomes, phenotypes, and melanin regulation.</title>
        <authorList>
            <consortium name="DOE Joint Genome Institute"/>
            <person name="Carr E.C."/>
            <person name="Barton Q."/>
            <person name="Grambo S."/>
            <person name="Sullivan M."/>
            <person name="Renfro C.M."/>
            <person name="Kuo A."/>
            <person name="Pangilinan J."/>
            <person name="Lipzen A."/>
            <person name="Keymanesh K."/>
            <person name="Savage E."/>
            <person name="Barry K."/>
            <person name="Grigoriev I.V."/>
            <person name="Riekhof W.R."/>
            <person name="Harris S.S."/>
        </authorList>
    </citation>
    <scope>NUCLEOTIDE SEQUENCE</scope>
    <source>
        <strain evidence="1">JF 03-4F</strain>
    </source>
</reference>
<proteinExistence type="predicted"/>
<comment type="caution">
    <text evidence="1">The sequence shown here is derived from an EMBL/GenBank/DDBJ whole genome shotgun (WGS) entry which is preliminary data.</text>
</comment>
<evidence type="ECO:0000313" key="2">
    <source>
        <dbReference type="Proteomes" id="UP001203852"/>
    </source>
</evidence>
<dbReference type="EMBL" id="MU404359">
    <property type="protein sequence ID" value="KAI1610000.1"/>
    <property type="molecule type" value="Genomic_DNA"/>
</dbReference>
<dbReference type="Proteomes" id="UP001203852">
    <property type="component" value="Unassembled WGS sequence"/>
</dbReference>